<evidence type="ECO:0008006" key="6">
    <source>
        <dbReference type="Google" id="ProtNLM"/>
    </source>
</evidence>
<dbReference type="Proteomes" id="UP001060104">
    <property type="component" value="Chromosome"/>
</dbReference>
<dbReference type="Gene3D" id="2.160.10.10">
    <property type="entry name" value="Hexapeptide repeat proteins"/>
    <property type="match status" value="1"/>
</dbReference>
<keyword evidence="3" id="KW-0012">Acyltransferase</keyword>
<name>A0ABY5T6V6_9BACE</name>
<keyword evidence="2" id="KW-0677">Repeat</keyword>
<dbReference type="InterPro" id="IPR051159">
    <property type="entry name" value="Hexapeptide_acetyltransf"/>
</dbReference>
<dbReference type="InterPro" id="IPR011004">
    <property type="entry name" value="Trimer_LpxA-like_sf"/>
</dbReference>
<sequence>MFRIGEVHIEDDVFIGVNVIICNSVTIGKGAIIGAGSIVTKDIPPYQVWAGNPARYIKDREH</sequence>
<dbReference type="SUPFAM" id="SSF51161">
    <property type="entry name" value="Trimeric LpxA-like enzymes"/>
    <property type="match status" value="1"/>
</dbReference>
<dbReference type="GeneID" id="69590061"/>
<protein>
    <recommendedName>
        <fullName evidence="6">Acetyltransferase</fullName>
    </recommendedName>
</protein>
<dbReference type="InterPro" id="IPR001451">
    <property type="entry name" value="Hexapep"/>
</dbReference>
<evidence type="ECO:0000256" key="2">
    <source>
        <dbReference type="ARBA" id="ARBA00022737"/>
    </source>
</evidence>
<dbReference type="EMBL" id="CP103141">
    <property type="protein sequence ID" value="UVQ73603.1"/>
    <property type="molecule type" value="Genomic_DNA"/>
</dbReference>
<evidence type="ECO:0000256" key="3">
    <source>
        <dbReference type="ARBA" id="ARBA00023315"/>
    </source>
</evidence>
<organism evidence="4 5">
    <name type="scientific">Bacteroides faecis</name>
    <dbReference type="NCBI Taxonomy" id="674529"/>
    <lineage>
        <taxon>Bacteria</taxon>
        <taxon>Pseudomonadati</taxon>
        <taxon>Bacteroidota</taxon>
        <taxon>Bacteroidia</taxon>
        <taxon>Bacteroidales</taxon>
        <taxon>Bacteroidaceae</taxon>
        <taxon>Bacteroides</taxon>
    </lineage>
</organism>
<gene>
    <name evidence="4" type="ORF">NXY30_21730</name>
</gene>
<keyword evidence="5" id="KW-1185">Reference proteome</keyword>
<evidence type="ECO:0000313" key="4">
    <source>
        <dbReference type="EMBL" id="UVQ73603.1"/>
    </source>
</evidence>
<evidence type="ECO:0000313" key="5">
    <source>
        <dbReference type="Proteomes" id="UP001060104"/>
    </source>
</evidence>
<accession>A0ABY5T6V6</accession>
<proteinExistence type="predicted"/>
<dbReference type="RefSeq" id="WP_224207159.1">
    <property type="nucleotide sequence ID" value="NZ_CABMFH010000029.1"/>
</dbReference>
<evidence type="ECO:0000256" key="1">
    <source>
        <dbReference type="ARBA" id="ARBA00022679"/>
    </source>
</evidence>
<keyword evidence="1" id="KW-0808">Transferase</keyword>
<dbReference type="InterPro" id="IPR018357">
    <property type="entry name" value="Hexapep_transf_CS"/>
</dbReference>
<dbReference type="Pfam" id="PF00132">
    <property type="entry name" value="Hexapep"/>
    <property type="match status" value="1"/>
</dbReference>
<dbReference type="PANTHER" id="PTHR23416">
    <property type="entry name" value="SIALIC ACID SYNTHASE-RELATED"/>
    <property type="match status" value="1"/>
</dbReference>
<dbReference type="PROSITE" id="PS00101">
    <property type="entry name" value="HEXAPEP_TRANSFERASES"/>
    <property type="match status" value="1"/>
</dbReference>
<reference evidence="4" key="1">
    <citation type="submission" date="2022-08" db="EMBL/GenBank/DDBJ databases">
        <title>Genome Sequencing of Bacteroides fragilis Group Isolates with Nanopore Technology.</title>
        <authorList>
            <person name="Tisza M.J."/>
            <person name="Smith D."/>
            <person name="Dekker J.P."/>
        </authorList>
    </citation>
    <scope>NUCLEOTIDE SEQUENCE</scope>
    <source>
        <strain evidence="4">BFG-527</strain>
    </source>
</reference>